<feature type="compositionally biased region" description="Low complexity" evidence="1">
    <location>
        <begin position="37"/>
        <end position="49"/>
    </location>
</feature>
<organism evidence="2 3">
    <name type="scientific">Armillaria solidipes</name>
    <dbReference type="NCBI Taxonomy" id="1076256"/>
    <lineage>
        <taxon>Eukaryota</taxon>
        <taxon>Fungi</taxon>
        <taxon>Dikarya</taxon>
        <taxon>Basidiomycota</taxon>
        <taxon>Agaricomycotina</taxon>
        <taxon>Agaricomycetes</taxon>
        <taxon>Agaricomycetidae</taxon>
        <taxon>Agaricales</taxon>
        <taxon>Marasmiineae</taxon>
        <taxon>Physalacriaceae</taxon>
        <taxon>Armillaria</taxon>
    </lineage>
</organism>
<dbReference type="AlphaFoldDB" id="A0A2H3CC89"/>
<sequence length="143" mass="15350">MLSPQNLDLPDDSKPWHPDIPALPRPHGQPEGSQNELSPSSLTTTTTSTPSPPPTLMSWTLSLLDLAQETPCPHPHPLSLNATNGQAIPSTLMAPNTSGTSSPPLIEQFLAPTVLWPGNYADATLRTASTSEQRTEHRWDGTS</sequence>
<name>A0A2H3CC89_9AGAR</name>
<evidence type="ECO:0000256" key="1">
    <source>
        <dbReference type="SAM" id="MobiDB-lite"/>
    </source>
</evidence>
<dbReference type="Proteomes" id="UP000218334">
    <property type="component" value="Unassembled WGS sequence"/>
</dbReference>
<keyword evidence="3" id="KW-1185">Reference proteome</keyword>
<accession>A0A2H3CC89</accession>
<feature type="region of interest" description="Disordered" evidence="1">
    <location>
        <begin position="1"/>
        <end position="57"/>
    </location>
</feature>
<proteinExistence type="predicted"/>
<protein>
    <submittedName>
        <fullName evidence="2">Uncharacterized protein</fullName>
    </submittedName>
</protein>
<reference evidence="3" key="1">
    <citation type="journal article" date="2017" name="Nat. Ecol. Evol.">
        <title>Genome expansion and lineage-specific genetic innovations in the forest pathogenic fungi Armillaria.</title>
        <authorList>
            <person name="Sipos G."/>
            <person name="Prasanna A.N."/>
            <person name="Walter M.C."/>
            <person name="O'Connor E."/>
            <person name="Balint B."/>
            <person name="Krizsan K."/>
            <person name="Kiss B."/>
            <person name="Hess J."/>
            <person name="Varga T."/>
            <person name="Slot J."/>
            <person name="Riley R."/>
            <person name="Boka B."/>
            <person name="Rigling D."/>
            <person name="Barry K."/>
            <person name="Lee J."/>
            <person name="Mihaltcheva S."/>
            <person name="LaButti K."/>
            <person name="Lipzen A."/>
            <person name="Waldron R."/>
            <person name="Moloney N.M."/>
            <person name="Sperisen C."/>
            <person name="Kredics L."/>
            <person name="Vagvoelgyi C."/>
            <person name="Patrignani A."/>
            <person name="Fitzpatrick D."/>
            <person name="Nagy I."/>
            <person name="Doyle S."/>
            <person name="Anderson J.B."/>
            <person name="Grigoriev I.V."/>
            <person name="Gueldener U."/>
            <person name="Muensterkoetter M."/>
            <person name="Nagy L.G."/>
        </authorList>
    </citation>
    <scope>NUCLEOTIDE SEQUENCE [LARGE SCALE GENOMIC DNA]</scope>
    <source>
        <strain evidence="3">28-4</strain>
    </source>
</reference>
<gene>
    <name evidence="2" type="ORF">ARMSODRAFT_1015288</name>
</gene>
<evidence type="ECO:0000313" key="3">
    <source>
        <dbReference type="Proteomes" id="UP000218334"/>
    </source>
</evidence>
<dbReference type="EMBL" id="KZ293420">
    <property type="protein sequence ID" value="PBK73753.1"/>
    <property type="molecule type" value="Genomic_DNA"/>
</dbReference>
<evidence type="ECO:0000313" key="2">
    <source>
        <dbReference type="EMBL" id="PBK73753.1"/>
    </source>
</evidence>